<dbReference type="Proteomes" id="UP000256970">
    <property type="component" value="Unassembled WGS sequence"/>
</dbReference>
<keyword evidence="10" id="KW-0862">Zinc</keyword>
<dbReference type="EMBL" id="FNXT01001225">
    <property type="protein sequence ID" value="SZX75136.1"/>
    <property type="molecule type" value="Genomic_DNA"/>
</dbReference>
<keyword evidence="5" id="KW-0808">Transferase</keyword>
<organism evidence="15 16">
    <name type="scientific">Tetradesmus obliquus</name>
    <name type="common">Green alga</name>
    <name type="synonym">Acutodesmus obliquus</name>
    <dbReference type="NCBI Taxonomy" id="3088"/>
    <lineage>
        <taxon>Eukaryota</taxon>
        <taxon>Viridiplantae</taxon>
        <taxon>Chlorophyta</taxon>
        <taxon>core chlorophytes</taxon>
        <taxon>Chlorophyceae</taxon>
        <taxon>CS clade</taxon>
        <taxon>Sphaeropleales</taxon>
        <taxon>Scenedesmaceae</taxon>
        <taxon>Tetradesmus</taxon>
    </lineage>
</organism>
<evidence type="ECO:0000256" key="2">
    <source>
        <dbReference type="ARBA" id="ARBA00003976"/>
    </source>
</evidence>
<keyword evidence="6" id="KW-0479">Metal-binding</keyword>
<sequence length="562" mass="60840">MALSLFLADSGQQSALGSDDSEELLLQEQVSTLEAYVASLENQKAASLLDDADAANNRASQLLAESLSARESWDLCVTQHDARFARALSVCSSEEWEEQGDLLSDPLQVPPRPGSPDLSFNNQQQHGLQEQQLVDAPNSSGMCPMDRPVLVQSGTCVVQPSSGHAAQPSAQADDSSSHWLYLRERPVLVFSGTGVVQPSSRNAAQAGPQAGSSNSGGRHQQAQAPGTCSSSDAAAAAAADKGKRPLGGRAGPGEQRLDCAICFESHPLSSMVAAALPQQLASSSSAAGRCGHYFCQECMRRYACEQVQARRYPLCCPSPSCQECLAHEDVLQLLQDQPALQVYEMLVMEHCIESSLRAYCPYKDCSCLLERPDEEDEAAAGGQDLPFECPACQRTFCLSCGITGWHTGMTCAQFQALPPELRSVEDAAMLRMVQQQAWKRCPAAACGHVVERTEGCNHMRCRCGVDFCYACGSAYKDSEPTADNVHGTPACTCPLFSVPEEPEEAAAAARPVVLRRAKPWRNGRFVSRTRCRHSASIYDCPNGLGRCWFWHDEDDEPAEEEH</sequence>
<gene>
    <name evidence="15" type="ORF">BQ4739_LOCUS15441</name>
</gene>
<dbReference type="Gene3D" id="3.30.40.10">
    <property type="entry name" value="Zinc/RING finger domain, C3HC4 (zinc finger)"/>
    <property type="match status" value="1"/>
</dbReference>
<comment type="similarity">
    <text evidence="3">Belongs to the RBR family. Ariadne subfamily.</text>
</comment>
<evidence type="ECO:0000256" key="6">
    <source>
        <dbReference type="ARBA" id="ARBA00022723"/>
    </source>
</evidence>
<feature type="region of interest" description="Disordered" evidence="12">
    <location>
        <begin position="198"/>
        <end position="251"/>
    </location>
</feature>
<dbReference type="Gene3D" id="1.20.120.1750">
    <property type="match status" value="1"/>
</dbReference>
<dbReference type="SMART" id="SM00647">
    <property type="entry name" value="IBR"/>
    <property type="match status" value="2"/>
</dbReference>
<evidence type="ECO:0000256" key="9">
    <source>
        <dbReference type="ARBA" id="ARBA00022786"/>
    </source>
</evidence>
<evidence type="ECO:0000313" key="16">
    <source>
        <dbReference type="Proteomes" id="UP000256970"/>
    </source>
</evidence>
<dbReference type="GO" id="GO:0061630">
    <property type="term" value="F:ubiquitin protein ligase activity"/>
    <property type="evidence" value="ECO:0007669"/>
    <property type="project" value="UniProtKB-EC"/>
</dbReference>
<evidence type="ECO:0000256" key="5">
    <source>
        <dbReference type="ARBA" id="ARBA00022679"/>
    </source>
</evidence>
<keyword evidence="16" id="KW-1185">Reference proteome</keyword>
<evidence type="ECO:0000256" key="11">
    <source>
        <dbReference type="PROSITE-ProRule" id="PRU00175"/>
    </source>
</evidence>
<keyword evidence="7" id="KW-0677">Repeat</keyword>
<protein>
    <recommendedName>
        <fullName evidence="4">RBR-type E3 ubiquitin transferase</fullName>
        <ecNumber evidence="4">2.3.2.31</ecNumber>
    </recommendedName>
</protein>
<feature type="compositionally biased region" description="Polar residues" evidence="12">
    <location>
        <begin position="210"/>
        <end position="228"/>
    </location>
</feature>
<dbReference type="CDD" id="cd22584">
    <property type="entry name" value="Rcat_RBR_unk"/>
    <property type="match status" value="1"/>
</dbReference>
<dbReference type="InterPro" id="IPR044066">
    <property type="entry name" value="TRIAD_supradom"/>
</dbReference>
<evidence type="ECO:0000256" key="8">
    <source>
        <dbReference type="ARBA" id="ARBA00022771"/>
    </source>
</evidence>
<evidence type="ECO:0000259" key="13">
    <source>
        <dbReference type="PROSITE" id="PS50089"/>
    </source>
</evidence>
<feature type="domain" description="RING-type" evidence="14">
    <location>
        <begin position="255"/>
        <end position="497"/>
    </location>
</feature>
<evidence type="ECO:0000256" key="3">
    <source>
        <dbReference type="ARBA" id="ARBA00005884"/>
    </source>
</evidence>
<dbReference type="PROSITE" id="PS00518">
    <property type="entry name" value="ZF_RING_1"/>
    <property type="match status" value="1"/>
</dbReference>
<dbReference type="EC" id="2.3.2.31" evidence="4"/>
<keyword evidence="8 11" id="KW-0863">Zinc-finger</keyword>
<dbReference type="InterPro" id="IPR001841">
    <property type="entry name" value="Znf_RING"/>
</dbReference>
<accession>A0A383WEJ3</accession>
<evidence type="ECO:0000313" key="15">
    <source>
        <dbReference type="EMBL" id="SZX75136.1"/>
    </source>
</evidence>
<evidence type="ECO:0000259" key="14">
    <source>
        <dbReference type="PROSITE" id="PS51873"/>
    </source>
</evidence>
<dbReference type="PROSITE" id="PS50089">
    <property type="entry name" value="ZF_RING_2"/>
    <property type="match status" value="1"/>
</dbReference>
<evidence type="ECO:0000256" key="10">
    <source>
        <dbReference type="ARBA" id="ARBA00022833"/>
    </source>
</evidence>
<dbReference type="STRING" id="3088.A0A383WEJ3"/>
<comment type="function">
    <text evidence="2">Might act as an E3 ubiquitin-protein ligase, or as part of E3 complex, which accepts ubiquitin from specific E2 ubiquitin-conjugating enzymes and then transfers it to substrates.</text>
</comment>
<dbReference type="InterPro" id="IPR017907">
    <property type="entry name" value="Znf_RING_CS"/>
</dbReference>
<name>A0A383WEJ3_TETOB</name>
<feature type="domain" description="RING-type" evidence="13">
    <location>
        <begin position="259"/>
        <end position="317"/>
    </location>
</feature>
<dbReference type="Pfam" id="PF01485">
    <property type="entry name" value="IBR"/>
    <property type="match status" value="2"/>
</dbReference>
<comment type="catalytic activity">
    <reaction evidence="1">
        <text>[E2 ubiquitin-conjugating enzyme]-S-ubiquitinyl-L-cysteine + [acceptor protein]-L-lysine = [E2 ubiquitin-conjugating enzyme]-L-cysteine + [acceptor protein]-N(6)-ubiquitinyl-L-lysine.</text>
        <dbReference type="EC" id="2.3.2.31"/>
    </reaction>
</comment>
<evidence type="ECO:0000256" key="4">
    <source>
        <dbReference type="ARBA" id="ARBA00012251"/>
    </source>
</evidence>
<dbReference type="SUPFAM" id="SSF57850">
    <property type="entry name" value="RING/U-box"/>
    <property type="match status" value="2"/>
</dbReference>
<dbReference type="GO" id="GO:0008270">
    <property type="term" value="F:zinc ion binding"/>
    <property type="evidence" value="ECO:0007669"/>
    <property type="project" value="UniProtKB-KW"/>
</dbReference>
<dbReference type="AlphaFoldDB" id="A0A383WEJ3"/>
<feature type="region of interest" description="Disordered" evidence="12">
    <location>
        <begin position="99"/>
        <end position="128"/>
    </location>
</feature>
<proteinExistence type="inferred from homology"/>
<dbReference type="InterPro" id="IPR002867">
    <property type="entry name" value="IBR_dom"/>
</dbReference>
<feature type="compositionally biased region" description="Low complexity" evidence="12">
    <location>
        <begin position="229"/>
        <end position="239"/>
    </location>
</feature>
<evidence type="ECO:0000256" key="12">
    <source>
        <dbReference type="SAM" id="MobiDB-lite"/>
    </source>
</evidence>
<dbReference type="GO" id="GO:0016567">
    <property type="term" value="P:protein ubiquitination"/>
    <property type="evidence" value="ECO:0007669"/>
    <property type="project" value="InterPro"/>
</dbReference>
<dbReference type="InterPro" id="IPR031127">
    <property type="entry name" value="E3_UB_ligase_RBR"/>
</dbReference>
<evidence type="ECO:0000256" key="7">
    <source>
        <dbReference type="ARBA" id="ARBA00022737"/>
    </source>
</evidence>
<dbReference type="PANTHER" id="PTHR11685">
    <property type="entry name" value="RBR FAMILY RING FINGER AND IBR DOMAIN-CONTAINING"/>
    <property type="match status" value="1"/>
</dbReference>
<dbReference type="InterPro" id="IPR013083">
    <property type="entry name" value="Znf_RING/FYVE/PHD"/>
</dbReference>
<reference evidence="15 16" key="1">
    <citation type="submission" date="2016-10" db="EMBL/GenBank/DDBJ databases">
        <authorList>
            <person name="Cai Z."/>
        </authorList>
    </citation>
    <scope>NUCLEOTIDE SEQUENCE [LARGE SCALE GENOMIC DNA]</scope>
</reference>
<dbReference type="PROSITE" id="PS51873">
    <property type="entry name" value="TRIAD"/>
    <property type="match status" value="1"/>
</dbReference>
<evidence type="ECO:0000256" key="1">
    <source>
        <dbReference type="ARBA" id="ARBA00001798"/>
    </source>
</evidence>
<keyword evidence="9" id="KW-0833">Ubl conjugation pathway</keyword>